<sequence length="167" mass="18513">MSKKRKRIRLPPSALAISSNTAKEEERERGIRVFFGGAASEDDRGGAERPAGEEGEGEVQRGRYHRRPQEAGGRPDRHPRRQDPNPEVVQHLQGPHHPQGLRGPRRHGPRALLQLISLPLSSSSPCPSLLRSINHMEILGTGGLGMPKSCSLVPYTTFAWTVHLYCH</sequence>
<protein>
    <submittedName>
        <fullName evidence="2">Uncharacterized protein</fullName>
    </submittedName>
</protein>
<feature type="compositionally biased region" description="Basic and acidic residues" evidence="1">
    <location>
        <begin position="67"/>
        <end position="84"/>
    </location>
</feature>
<dbReference type="EMBL" id="KK198762">
    <property type="protein sequence ID" value="KCW51335.1"/>
    <property type="molecule type" value="Genomic_DNA"/>
</dbReference>
<dbReference type="OrthoDB" id="3881at2759"/>
<dbReference type="Gramene" id="KCW51335">
    <property type="protein sequence ID" value="KCW51335"/>
    <property type="gene ID" value="EUGRSUZ_J00886"/>
</dbReference>
<name>A0A059AD74_EUCGR</name>
<dbReference type="KEGG" id="egr:104421621"/>
<feature type="compositionally biased region" description="Basic and acidic residues" evidence="1">
    <location>
        <begin position="22"/>
        <end position="31"/>
    </location>
</feature>
<organism evidence="2">
    <name type="scientific">Eucalyptus grandis</name>
    <name type="common">Flooded gum</name>
    <dbReference type="NCBI Taxonomy" id="71139"/>
    <lineage>
        <taxon>Eukaryota</taxon>
        <taxon>Viridiplantae</taxon>
        <taxon>Streptophyta</taxon>
        <taxon>Embryophyta</taxon>
        <taxon>Tracheophyta</taxon>
        <taxon>Spermatophyta</taxon>
        <taxon>Magnoliopsida</taxon>
        <taxon>eudicotyledons</taxon>
        <taxon>Gunneridae</taxon>
        <taxon>Pentapetalae</taxon>
        <taxon>rosids</taxon>
        <taxon>malvids</taxon>
        <taxon>Myrtales</taxon>
        <taxon>Myrtaceae</taxon>
        <taxon>Myrtoideae</taxon>
        <taxon>Eucalypteae</taxon>
        <taxon>Eucalyptus</taxon>
    </lineage>
</organism>
<dbReference type="AlphaFoldDB" id="A0A059AD74"/>
<evidence type="ECO:0000313" key="2">
    <source>
        <dbReference type="EMBL" id="KCW51335.1"/>
    </source>
</evidence>
<feature type="compositionally biased region" description="Basic and acidic residues" evidence="1">
    <location>
        <begin position="41"/>
        <end position="52"/>
    </location>
</feature>
<dbReference type="InParanoid" id="A0A059AD74"/>
<proteinExistence type="predicted"/>
<accession>A0A059AD74</accession>
<gene>
    <name evidence="2" type="ORF">EUGRSUZ_J00886</name>
</gene>
<feature type="region of interest" description="Disordered" evidence="1">
    <location>
        <begin position="1"/>
        <end position="107"/>
    </location>
</feature>
<evidence type="ECO:0000256" key="1">
    <source>
        <dbReference type="SAM" id="MobiDB-lite"/>
    </source>
</evidence>
<reference evidence="2" key="1">
    <citation type="submission" date="2013-07" db="EMBL/GenBank/DDBJ databases">
        <title>The genome of Eucalyptus grandis.</title>
        <authorList>
            <person name="Schmutz J."/>
            <person name="Hayes R."/>
            <person name="Myburg A."/>
            <person name="Tuskan G."/>
            <person name="Grattapaglia D."/>
            <person name="Rokhsar D.S."/>
        </authorList>
    </citation>
    <scope>NUCLEOTIDE SEQUENCE</scope>
    <source>
        <tissue evidence="2">Leaf extractions</tissue>
    </source>
</reference>